<name>A0ABX5KE49_9BURK</name>
<evidence type="ECO:0000256" key="6">
    <source>
        <dbReference type="SAM" id="MobiDB-lite"/>
    </source>
</evidence>
<feature type="region of interest" description="Disordered" evidence="6">
    <location>
        <begin position="63"/>
        <end position="89"/>
    </location>
</feature>
<evidence type="ECO:0000313" key="10">
    <source>
        <dbReference type="Proteomes" id="UP000245712"/>
    </source>
</evidence>
<dbReference type="SUPFAM" id="SSF54373">
    <property type="entry name" value="FAD-linked reductases, C-terminal domain"/>
    <property type="match status" value="1"/>
</dbReference>
<organism evidence="9 10">
    <name type="scientific">Paraburkholderia unamae</name>
    <dbReference type="NCBI Taxonomy" id="219649"/>
    <lineage>
        <taxon>Bacteria</taxon>
        <taxon>Pseudomonadati</taxon>
        <taxon>Pseudomonadota</taxon>
        <taxon>Betaproteobacteria</taxon>
        <taxon>Burkholderiales</taxon>
        <taxon>Burkholderiaceae</taxon>
        <taxon>Paraburkholderia</taxon>
    </lineage>
</organism>
<dbReference type="InterPro" id="IPR000172">
    <property type="entry name" value="GMC_OxRdtase_N"/>
</dbReference>
<dbReference type="InterPro" id="IPR012132">
    <property type="entry name" value="GMC_OxRdtase"/>
</dbReference>
<evidence type="ECO:0000256" key="4">
    <source>
        <dbReference type="ARBA" id="ARBA00022827"/>
    </source>
</evidence>
<comment type="caution">
    <text evidence="9">The sequence shown here is derived from an EMBL/GenBank/DDBJ whole genome shotgun (WGS) entry which is preliminary data.</text>
</comment>
<dbReference type="Pfam" id="PF05199">
    <property type="entry name" value="GMC_oxred_C"/>
    <property type="match status" value="1"/>
</dbReference>
<evidence type="ECO:0000256" key="1">
    <source>
        <dbReference type="ARBA" id="ARBA00001974"/>
    </source>
</evidence>
<sequence>METSFDYIVVGAGSAGCAVAGRLAQAGGHSVAVLEAGPHDHSAAVTTPLGLVLTTGKAGPRNYGYRTQRQPLLNERRGRQPRGRGLGGSSSINGMVYIRGVPRDYDRWAEAGCEGWSWEDVLPYFRRSQCNERNGGRDDALHGGAGPLNVADQRSPSPFSRYFLEAAQSAGYRYNPDFNGAAQEGVGYYQLTQRNGERWNAARAYLHGGEAGRLSRLPNLHVLTDTQAVRIVFEGIRATGVEVRRGDEVQTLTARREVIVSSGAFGSPQLLMASGIGPADHLRELGVSVVVNSPDVGRNLQEHVDVLLYQLKVGSTDLLGPSVGMAWRMFNEWRRYGRERTGMLTGNVAEAGGFFKSDAGLDDPDLQAHFMTAAVTHPMRWGQGYSCHMCVLRPHSRGLLRLASPDTREAPVIDLNMLTDPRDMEALIKGVHILKRIFDQPALKRFGGVFGDPHLRADGSDDDAIREIIAQRADTAFHPVGTCRMGSDEHAVVDPQLRVRGVEGLRVVDASIMPTIVGGNTNAPAIMIGEKAADLILGRRTAVLEATTETA</sequence>
<evidence type="ECO:0000256" key="5">
    <source>
        <dbReference type="RuleBase" id="RU003968"/>
    </source>
</evidence>
<reference evidence="9 10" key="1">
    <citation type="submission" date="2018-05" db="EMBL/GenBank/DDBJ databases">
        <title>Genomic Encyclopedia of Type Strains, Phase IV (KMG-V): Genome sequencing to study the core and pangenomes of soil and plant-associated prokaryotes.</title>
        <authorList>
            <person name="Whitman W."/>
        </authorList>
    </citation>
    <scope>NUCLEOTIDE SEQUENCE [LARGE SCALE GENOMIC DNA]</scope>
    <source>
        <strain evidence="9 10">SCZa-39</strain>
    </source>
</reference>
<dbReference type="Pfam" id="PF00732">
    <property type="entry name" value="GMC_oxred_N"/>
    <property type="match status" value="1"/>
</dbReference>
<feature type="domain" description="Glucose-methanol-choline oxidoreductase N-terminal" evidence="7">
    <location>
        <begin position="83"/>
        <end position="106"/>
    </location>
</feature>
<gene>
    <name evidence="9" type="ORF">C7402_13321</name>
</gene>
<dbReference type="PANTHER" id="PTHR11552:SF147">
    <property type="entry name" value="CHOLINE DEHYDROGENASE, MITOCHONDRIAL"/>
    <property type="match status" value="1"/>
</dbReference>
<feature type="domain" description="Glucose-methanol-choline oxidoreductase N-terminal" evidence="8">
    <location>
        <begin position="263"/>
        <end position="277"/>
    </location>
</feature>
<dbReference type="PROSITE" id="PS00623">
    <property type="entry name" value="GMC_OXRED_1"/>
    <property type="match status" value="1"/>
</dbReference>
<protein>
    <submittedName>
        <fullName evidence="9">Choline dehydrogenase-like flavoprotein</fullName>
    </submittedName>
</protein>
<dbReference type="PIRSF" id="PIRSF000137">
    <property type="entry name" value="Alcohol_oxidase"/>
    <property type="match status" value="1"/>
</dbReference>
<dbReference type="InterPro" id="IPR007867">
    <property type="entry name" value="GMC_OxRtase_C"/>
</dbReference>
<accession>A0ABX5KE49</accession>
<evidence type="ECO:0000256" key="3">
    <source>
        <dbReference type="ARBA" id="ARBA00022630"/>
    </source>
</evidence>
<dbReference type="RefSeq" id="WP_116614577.1">
    <property type="nucleotide sequence ID" value="NZ_QEOB01000033.1"/>
</dbReference>
<evidence type="ECO:0000313" key="9">
    <source>
        <dbReference type="EMBL" id="PVX70867.1"/>
    </source>
</evidence>
<dbReference type="PROSITE" id="PS00624">
    <property type="entry name" value="GMC_OXRED_2"/>
    <property type="match status" value="1"/>
</dbReference>
<evidence type="ECO:0000256" key="2">
    <source>
        <dbReference type="ARBA" id="ARBA00010790"/>
    </source>
</evidence>
<dbReference type="Proteomes" id="UP000245712">
    <property type="component" value="Unassembled WGS sequence"/>
</dbReference>
<dbReference type="PANTHER" id="PTHR11552">
    <property type="entry name" value="GLUCOSE-METHANOL-CHOLINE GMC OXIDOREDUCTASE"/>
    <property type="match status" value="1"/>
</dbReference>
<proteinExistence type="inferred from homology"/>
<comment type="cofactor">
    <cofactor evidence="1">
        <name>FAD</name>
        <dbReference type="ChEBI" id="CHEBI:57692"/>
    </cofactor>
</comment>
<dbReference type="Gene3D" id="3.50.50.60">
    <property type="entry name" value="FAD/NAD(P)-binding domain"/>
    <property type="match status" value="1"/>
</dbReference>
<comment type="similarity">
    <text evidence="2 5">Belongs to the GMC oxidoreductase family.</text>
</comment>
<keyword evidence="10" id="KW-1185">Reference proteome</keyword>
<dbReference type="InterPro" id="IPR036188">
    <property type="entry name" value="FAD/NAD-bd_sf"/>
</dbReference>
<keyword evidence="3 5" id="KW-0285">Flavoprotein</keyword>
<dbReference type="Gene3D" id="3.30.410.40">
    <property type="match status" value="1"/>
</dbReference>
<dbReference type="SUPFAM" id="SSF51905">
    <property type="entry name" value="FAD/NAD(P)-binding domain"/>
    <property type="match status" value="1"/>
</dbReference>
<keyword evidence="4 5" id="KW-0274">FAD</keyword>
<evidence type="ECO:0000259" key="7">
    <source>
        <dbReference type="PROSITE" id="PS00623"/>
    </source>
</evidence>
<evidence type="ECO:0000259" key="8">
    <source>
        <dbReference type="PROSITE" id="PS00624"/>
    </source>
</evidence>
<dbReference type="EMBL" id="QEOB01000033">
    <property type="protein sequence ID" value="PVX70867.1"/>
    <property type="molecule type" value="Genomic_DNA"/>
</dbReference>